<feature type="compositionally biased region" description="Polar residues" evidence="1">
    <location>
        <begin position="912"/>
        <end position="929"/>
    </location>
</feature>
<feature type="region of interest" description="Disordered" evidence="1">
    <location>
        <begin position="436"/>
        <end position="473"/>
    </location>
</feature>
<organism evidence="4 5">
    <name type="scientific">Astyanax mexicanus</name>
    <name type="common">Blind cave fish</name>
    <name type="synonym">Astyanax fasciatus mexicanus</name>
    <dbReference type="NCBI Taxonomy" id="7994"/>
    <lineage>
        <taxon>Eukaryota</taxon>
        <taxon>Metazoa</taxon>
        <taxon>Chordata</taxon>
        <taxon>Craniata</taxon>
        <taxon>Vertebrata</taxon>
        <taxon>Euteleostomi</taxon>
        <taxon>Actinopterygii</taxon>
        <taxon>Neopterygii</taxon>
        <taxon>Teleostei</taxon>
        <taxon>Ostariophysi</taxon>
        <taxon>Characiformes</taxon>
        <taxon>Characoidei</taxon>
        <taxon>Acestrorhamphidae</taxon>
        <taxon>Acestrorhamphinae</taxon>
        <taxon>Astyanax</taxon>
    </lineage>
</organism>
<name>A0A8T2LP60_ASTMX</name>
<accession>A0A8T2LP60</accession>
<gene>
    <name evidence="4" type="ORF">AMEX_G10378</name>
</gene>
<feature type="compositionally biased region" description="Low complexity" evidence="1">
    <location>
        <begin position="336"/>
        <end position="356"/>
    </location>
</feature>
<evidence type="ECO:0000256" key="3">
    <source>
        <dbReference type="SAM" id="SignalP"/>
    </source>
</evidence>
<keyword evidence="2" id="KW-0812">Transmembrane</keyword>
<feature type="chain" id="PRO_5035784974" evidence="3">
    <location>
        <begin position="35"/>
        <end position="1053"/>
    </location>
</feature>
<dbReference type="AlphaFoldDB" id="A0A8T2LP60"/>
<reference evidence="4 5" key="1">
    <citation type="submission" date="2021-07" db="EMBL/GenBank/DDBJ databases">
        <authorList>
            <person name="Imarazene B."/>
            <person name="Zahm M."/>
            <person name="Klopp C."/>
            <person name="Cabau C."/>
            <person name="Beille S."/>
            <person name="Jouanno E."/>
            <person name="Castinel A."/>
            <person name="Lluch J."/>
            <person name="Gil L."/>
            <person name="Kuchtly C."/>
            <person name="Lopez Roques C."/>
            <person name="Donnadieu C."/>
            <person name="Parrinello H."/>
            <person name="Journot L."/>
            <person name="Du K."/>
            <person name="Schartl M."/>
            <person name="Retaux S."/>
            <person name="Guiguen Y."/>
        </authorList>
    </citation>
    <scope>NUCLEOTIDE SEQUENCE [LARGE SCALE GENOMIC DNA]</scope>
    <source>
        <strain evidence="4">Pach_M1</strain>
        <tissue evidence="4">Testis</tissue>
    </source>
</reference>
<evidence type="ECO:0000256" key="2">
    <source>
        <dbReference type="SAM" id="Phobius"/>
    </source>
</evidence>
<feature type="region of interest" description="Disordered" evidence="1">
    <location>
        <begin position="912"/>
        <end position="950"/>
    </location>
</feature>
<feature type="compositionally biased region" description="Pro residues" evidence="1">
    <location>
        <begin position="436"/>
        <end position="445"/>
    </location>
</feature>
<comment type="caution">
    <text evidence="4">The sequence shown here is derived from an EMBL/GenBank/DDBJ whole genome shotgun (WGS) entry which is preliminary data.</text>
</comment>
<feature type="transmembrane region" description="Helical" evidence="2">
    <location>
        <begin position="1008"/>
        <end position="1033"/>
    </location>
</feature>
<feature type="region of interest" description="Disordered" evidence="1">
    <location>
        <begin position="86"/>
        <end position="110"/>
    </location>
</feature>
<feature type="signal peptide" evidence="3">
    <location>
        <begin position="1"/>
        <end position="34"/>
    </location>
</feature>
<keyword evidence="3" id="KW-0732">Signal</keyword>
<keyword evidence="2" id="KW-1133">Transmembrane helix</keyword>
<evidence type="ECO:0000313" key="5">
    <source>
        <dbReference type="Proteomes" id="UP000752171"/>
    </source>
</evidence>
<protein>
    <submittedName>
        <fullName evidence="4">Extensin-2-like</fullName>
    </submittedName>
</protein>
<dbReference type="Proteomes" id="UP000752171">
    <property type="component" value="Unassembled WGS sequence"/>
</dbReference>
<keyword evidence="2" id="KW-0472">Membrane</keyword>
<sequence length="1053" mass="115873">MCANCVVFGMGGKRDWVMLSLLIVGLSPLGHCAALKDGKKLESSSVLNTNTQRTRILGNKAGDQKLKSKVWPGRLIIGLKESAPEDYHNIPEGMESGNASPHHEPGYQSDQADWSDLQHLQGSVYGFGAPSSPAVQQLLGMRPKVECTEDFMRLKVHGSISAFDYGLLIDRGSVPPLPLSRVPLECGFRVQRRWRDLDFIVPYDGCYVLQERDAYVVPIRLCGLEAKLSCPLLNLDPSLPSVSCYPNGMIVKTQNVAPVEDLRVKVENQWQLLLDASPKCGYSIVSHPDGVVISAPYKPCMEEKNEMYSLHMAAKTEFSLFCPSLVPGVPLNLSSPRPPNLSDSVDGSTVDVVPTDASPEPTQRPTGWQWFGRPHQGYRPDAFKPKPKPSPTPPSWRGPWPTSVPSAATPQNVPGVHYPQFPETWYPPYPRLTPTPAPPVLPRKPNPVQDVAPTSEPRPAFPDPSSEQLGDFGYPPPEEPRETTFPKYEGVPPPVSLGTYPFLYSGDPGPVNPPENIFVPAAQPYPPQYPPQYPRGPLPSSTVEPFVASGVLGLTGYHWAPTEMPPESGLPQGPQWPYPYQYPPRPALSPTAAPPFEASSVLGAAGSRYQDVSQTSSNPLGYPQCCQSPVMYSNCCPPPVIYHQHNHHHFDFSNPIFNHGATSRSTRNLTSKAFYHVAHRGSAQRFGATQNRGDYAHSLRLKDEIRQASAKPYHRFSKHTKLTKPTTRTQMMPDSSTPPAKPFWAGQVQPLLSGSSQNTPNPVAFAHLGNLGHLGDNDDKPRLGPAPNFGEFSAEYSRTNPQLVPEQVPEENAGPSLVEDMSWSGPAPPIISTSGQAHLPDPDPYVLLPHQSFQPNYRDPVNNIQRPDYINLPTYFSRDPSTQVVLTGLETRPEQQMQDRSLTNQMMINQGASEQTQSSEPQVQPSAHSQQQVPRVPGGPPSAPSSKELTEAPSMSLVQMLTGPFSQRWVPVVPPNQVEQAGGVRTPPSRLQPTNYQPHGGCLSYRCLMFLLVWYVKMLTFFLFVFSALKVLFDVCSCLDGRMKMGAALVYLK</sequence>
<evidence type="ECO:0000256" key="1">
    <source>
        <dbReference type="SAM" id="MobiDB-lite"/>
    </source>
</evidence>
<dbReference type="EMBL" id="JAICCE010000008">
    <property type="protein sequence ID" value="KAG9273643.1"/>
    <property type="molecule type" value="Genomic_DNA"/>
</dbReference>
<evidence type="ECO:0000313" key="4">
    <source>
        <dbReference type="EMBL" id="KAG9273643.1"/>
    </source>
</evidence>
<feature type="region of interest" description="Disordered" evidence="1">
    <location>
        <begin position="336"/>
        <end position="415"/>
    </location>
</feature>
<proteinExistence type="predicted"/>
<dbReference type="PRINTS" id="PR01217">
    <property type="entry name" value="PRICHEXTENSN"/>
</dbReference>